<gene>
    <name evidence="13" type="ORF">GRI58_13515</name>
</gene>
<dbReference type="Gene3D" id="2.40.50.100">
    <property type="match status" value="1"/>
</dbReference>
<dbReference type="SUPFAM" id="SSF111369">
    <property type="entry name" value="HlyD-like secretion proteins"/>
    <property type="match status" value="1"/>
</dbReference>
<dbReference type="PRINTS" id="PR01490">
    <property type="entry name" value="RTXTOXIND"/>
</dbReference>
<evidence type="ECO:0000256" key="10">
    <source>
        <dbReference type="SAM" id="Coils"/>
    </source>
</evidence>
<keyword evidence="3 9" id="KW-0813">Transport</keyword>
<reference evidence="13 14" key="1">
    <citation type="submission" date="2019-12" db="EMBL/GenBank/DDBJ databases">
        <title>Genomic-based taxomic classification of the family Erythrobacteraceae.</title>
        <authorList>
            <person name="Xu L."/>
        </authorList>
    </citation>
    <scope>NUCLEOTIDE SEQUENCE [LARGE SCALE GENOMIC DNA]</scope>
    <source>
        <strain evidence="13 14">KEMB 9005-328</strain>
    </source>
</reference>
<dbReference type="OrthoDB" id="9810980at2"/>
<feature type="domain" description="AprE-like beta-barrel" evidence="12">
    <location>
        <begin position="352"/>
        <end position="440"/>
    </location>
</feature>
<keyword evidence="8 9" id="KW-0472">Membrane</keyword>
<evidence type="ECO:0000256" key="9">
    <source>
        <dbReference type="RuleBase" id="RU365093"/>
    </source>
</evidence>
<dbReference type="PANTHER" id="PTHR30386:SF27">
    <property type="entry name" value="MEMBRANE FUSION PROTEIN (MFP) FAMILY PROTEIN"/>
    <property type="match status" value="1"/>
</dbReference>
<organism evidence="13 14">
    <name type="scientific">Qipengyuania algicida</name>
    <dbReference type="NCBI Taxonomy" id="1836209"/>
    <lineage>
        <taxon>Bacteria</taxon>
        <taxon>Pseudomonadati</taxon>
        <taxon>Pseudomonadota</taxon>
        <taxon>Alphaproteobacteria</taxon>
        <taxon>Sphingomonadales</taxon>
        <taxon>Erythrobacteraceae</taxon>
        <taxon>Qipengyuania</taxon>
    </lineage>
</organism>
<feature type="coiled-coil region" evidence="10">
    <location>
        <begin position="128"/>
        <end position="155"/>
    </location>
</feature>
<dbReference type="Proteomes" id="UP000439780">
    <property type="component" value="Unassembled WGS sequence"/>
</dbReference>
<sequence length="464" mass="49833">MNALARYWDATRIALAQDKARKRSWLGCDEVTFLPAALEVIERPVSPTGRITTWLLLFGLLLTLAWLTFGRLDVVASAPGKLIPAQNVKLIQPPEAGVVREILVRDGQHVKAGQPLVELDPTASKANSEQARKALESAELDAARARAVLSALNGKGFHFTAPVGTALDIAALQEQLAEAQLADIRASAAGHSAELNAATASRSEAQVEATKLTETLPLLDEQLDANEKLLSRGFVPKLKVIEMRRQRMAASRDRDAALERAKQAAAQMARARTAVMASREQARVQIMGDLAKAENEARMRHDDLAKALNAVAHQRLVSPVSGTVTQLAVHTIGGVVEATKPIMVIVPDGGPLVADVMVLNKDIGFVRPGQAVALKLDAFPFTQYGTVHGRIESISSDAVENDKLGLVYSARVHLDDRALSIDGRLTQLAPGMSGVADIRIGRRTIASYIVSPLSKVGKESGREK</sequence>
<dbReference type="InterPro" id="IPR050739">
    <property type="entry name" value="MFP"/>
</dbReference>
<proteinExistence type="inferred from homology"/>
<accession>A0A845AK84</accession>
<protein>
    <recommendedName>
        <fullName evidence="9">Membrane fusion protein (MFP) family protein</fullName>
    </recommendedName>
</protein>
<keyword evidence="10" id="KW-0175">Coiled coil</keyword>
<dbReference type="InterPro" id="IPR058625">
    <property type="entry name" value="MdtA-like_BSH"/>
</dbReference>
<dbReference type="Pfam" id="PF26002">
    <property type="entry name" value="Beta-barrel_AprE"/>
    <property type="match status" value="1"/>
</dbReference>
<comment type="similarity">
    <text evidence="2 9">Belongs to the membrane fusion protein (MFP) (TC 8.A.1) family.</text>
</comment>
<dbReference type="PANTHER" id="PTHR30386">
    <property type="entry name" value="MEMBRANE FUSION SUBUNIT OF EMRAB-TOLC MULTIDRUG EFFLUX PUMP"/>
    <property type="match status" value="1"/>
</dbReference>
<evidence type="ECO:0000256" key="5">
    <source>
        <dbReference type="ARBA" id="ARBA00022519"/>
    </source>
</evidence>
<evidence type="ECO:0000313" key="13">
    <source>
        <dbReference type="EMBL" id="MXP29827.1"/>
    </source>
</evidence>
<evidence type="ECO:0000256" key="4">
    <source>
        <dbReference type="ARBA" id="ARBA00022475"/>
    </source>
</evidence>
<dbReference type="GO" id="GO:0015031">
    <property type="term" value="P:protein transport"/>
    <property type="evidence" value="ECO:0007669"/>
    <property type="project" value="InterPro"/>
</dbReference>
<keyword evidence="6 9" id="KW-0812">Transmembrane</keyword>
<dbReference type="Gene3D" id="2.40.30.170">
    <property type="match status" value="1"/>
</dbReference>
<dbReference type="InterPro" id="IPR010129">
    <property type="entry name" value="T1SS_HlyD"/>
</dbReference>
<feature type="transmembrane region" description="Helical" evidence="9">
    <location>
        <begin position="51"/>
        <end position="69"/>
    </location>
</feature>
<keyword evidence="14" id="KW-1185">Reference proteome</keyword>
<dbReference type="InterPro" id="IPR058982">
    <property type="entry name" value="Beta-barrel_AprE"/>
</dbReference>
<dbReference type="EMBL" id="WTYA01000011">
    <property type="protein sequence ID" value="MXP29827.1"/>
    <property type="molecule type" value="Genomic_DNA"/>
</dbReference>
<name>A0A845AK84_9SPHN</name>
<dbReference type="NCBIfam" id="TIGR01843">
    <property type="entry name" value="type_I_hlyD"/>
    <property type="match status" value="1"/>
</dbReference>
<evidence type="ECO:0000259" key="11">
    <source>
        <dbReference type="Pfam" id="PF25917"/>
    </source>
</evidence>
<evidence type="ECO:0000256" key="1">
    <source>
        <dbReference type="ARBA" id="ARBA00004377"/>
    </source>
</evidence>
<dbReference type="Pfam" id="PF25917">
    <property type="entry name" value="BSH_RND"/>
    <property type="match status" value="1"/>
</dbReference>
<keyword evidence="7 9" id="KW-1133">Transmembrane helix</keyword>
<evidence type="ECO:0000256" key="3">
    <source>
        <dbReference type="ARBA" id="ARBA00022448"/>
    </source>
</evidence>
<comment type="caution">
    <text evidence="13">The sequence shown here is derived from an EMBL/GenBank/DDBJ whole genome shotgun (WGS) entry which is preliminary data.</text>
</comment>
<dbReference type="GO" id="GO:0005886">
    <property type="term" value="C:plasma membrane"/>
    <property type="evidence" value="ECO:0007669"/>
    <property type="project" value="UniProtKB-SubCell"/>
</dbReference>
<evidence type="ECO:0000259" key="12">
    <source>
        <dbReference type="Pfam" id="PF26002"/>
    </source>
</evidence>
<feature type="domain" description="Multidrug resistance protein MdtA-like barrel-sandwich hybrid" evidence="11">
    <location>
        <begin position="97"/>
        <end position="346"/>
    </location>
</feature>
<keyword evidence="4 9" id="KW-1003">Cell membrane</keyword>
<evidence type="ECO:0000256" key="6">
    <source>
        <dbReference type="ARBA" id="ARBA00022692"/>
    </source>
</evidence>
<evidence type="ECO:0000256" key="7">
    <source>
        <dbReference type="ARBA" id="ARBA00022989"/>
    </source>
</evidence>
<evidence type="ECO:0000313" key="14">
    <source>
        <dbReference type="Proteomes" id="UP000439780"/>
    </source>
</evidence>
<dbReference type="AlphaFoldDB" id="A0A845AK84"/>
<comment type="subcellular location">
    <subcellularLocation>
        <location evidence="1 9">Cell inner membrane</location>
        <topology evidence="1 9">Single-pass membrane protein</topology>
    </subcellularLocation>
</comment>
<evidence type="ECO:0000256" key="2">
    <source>
        <dbReference type="ARBA" id="ARBA00009477"/>
    </source>
</evidence>
<keyword evidence="5 9" id="KW-0997">Cell inner membrane</keyword>
<evidence type="ECO:0000256" key="8">
    <source>
        <dbReference type="ARBA" id="ARBA00023136"/>
    </source>
</evidence>